<accession>A0AAD8Q1N9</accession>
<dbReference type="Proteomes" id="UP001230504">
    <property type="component" value="Unassembled WGS sequence"/>
</dbReference>
<keyword evidence="3" id="KW-1185">Reference proteome</keyword>
<comment type="caution">
    <text evidence="2">The sequence shown here is derived from an EMBL/GenBank/DDBJ whole genome shotgun (WGS) entry which is preliminary data.</text>
</comment>
<reference evidence="2" key="1">
    <citation type="submission" date="2021-06" db="EMBL/GenBank/DDBJ databases">
        <title>Comparative genomics, transcriptomics and evolutionary studies reveal genomic signatures of adaptation to plant cell wall in hemibiotrophic fungi.</title>
        <authorList>
            <consortium name="DOE Joint Genome Institute"/>
            <person name="Baroncelli R."/>
            <person name="Diaz J.F."/>
            <person name="Benocci T."/>
            <person name="Peng M."/>
            <person name="Battaglia E."/>
            <person name="Haridas S."/>
            <person name="Andreopoulos W."/>
            <person name="Labutti K."/>
            <person name="Pangilinan J."/>
            <person name="Floch G.L."/>
            <person name="Makela M.R."/>
            <person name="Henrissat B."/>
            <person name="Grigoriev I.V."/>
            <person name="Crouch J.A."/>
            <person name="De Vries R.P."/>
            <person name="Sukno S.A."/>
            <person name="Thon M.R."/>
        </authorList>
    </citation>
    <scope>NUCLEOTIDE SEQUENCE</scope>
    <source>
        <strain evidence="2">CBS 125086</strain>
    </source>
</reference>
<organism evidence="2 3">
    <name type="scientific">Colletotrichum navitas</name>
    <dbReference type="NCBI Taxonomy" id="681940"/>
    <lineage>
        <taxon>Eukaryota</taxon>
        <taxon>Fungi</taxon>
        <taxon>Dikarya</taxon>
        <taxon>Ascomycota</taxon>
        <taxon>Pezizomycotina</taxon>
        <taxon>Sordariomycetes</taxon>
        <taxon>Hypocreomycetidae</taxon>
        <taxon>Glomerellales</taxon>
        <taxon>Glomerellaceae</taxon>
        <taxon>Colletotrichum</taxon>
        <taxon>Colletotrichum graminicola species complex</taxon>
    </lineage>
</organism>
<feature type="region of interest" description="Disordered" evidence="1">
    <location>
        <begin position="191"/>
        <end position="210"/>
    </location>
</feature>
<feature type="compositionally biased region" description="Basic and acidic residues" evidence="1">
    <location>
        <begin position="191"/>
        <end position="202"/>
    </location>
</feature>
<evidence type="ECO:0000256" key="1">
    <source>
        <dbReference type="SAM" id="MobiDB-lite"/>
    </source>
</evidence>
<name>A0AAD8Q1N9_9PEZI</name>
<evidence type="ECO:0000313" key="3">
    <source>
        <dbReference type="Proteomes" id="UP001230504"/>
    </source>
</evidence>
<proteinExistence type="predicted"/>
<evidence type="ECO:0000313" key="2">
    <source>
        <dbReference type="EMBL" id="KAK1593875.1"/>
    </source>
</evidence>
<gene>
    <name evidence="2" type="ORF">LY79DRAFT_551157</name>
</gene>
<dbReference type="GeneID" id="85441857"/>
<dbReference type="RefSeq" id="XP_060415141.1">
    <property type="nucleotide sequence ID" value="XM_060557617.1"/>
</dbReference>
<sequence length="210" mass="22080">MAEERPVPNGPSCLSVGSRVVCFGPIVMLAVLQRNPKSRTPISDIPPGDNTRCYAASYQPALESGHGTQAGSRSPGRLCPKSTIDGFTNWSRLLSSRVLEALSGPVKHCQPATNADADADADAKIRCSLTTTSGPVHDVSTCISIRPVILLSHPARFGGGVVTQACCGSTNLTTASGFWYLVAGSQPQARREVKFDSRKTSDEPLNPGSG</sequence>
<protein>
    <submittedName>
        <fullName evidence="2">Uncharacterized protein</fullName>
    </submittedName>
</protein>
<dbReference type="AlphaFoldDB" id="A0AAD8Q1N9"/>
<dbReference type="EMBL" id="JAHLJV010000023">
    <property type="protein sequence ID" value="KAK1593875.1"/>
    <property type="molecule type" value="Genomic_DNA"/>
</dbReference>